<organism evidence="1">
    <name type="scientific">Anopheles atroparvus</name>
    <name type="common">European mosquito</name>
    <dbReference type="NCBI Taxonomy" id="41427"/>
    <lineage>
        <taxon>Eukaryota</taxon>
        <taxon>Metazoa</taxon>
        <taxon>Ecdysozoa</taxon>
        <taxon>Arthropoda</taxon>
        <taxon>Hexapoda</taxon>
        <taxon>Insecta</taxon>
        <taxon>Pterygota</taxon>
        <taxon>Neoptera</taxon>
        <taxon>Endopterygota</taxon>
        <taxon>Diptera</taxon>
        <taxon>Nematocera</taxon>
        <taxon>Culicoidea</taxon>
        <taxon>Culicidae</taxon>
        <taxon>Anophelinae</taxon>
        <taxon>Anopheles</taxon>
    </lineage>
</organism>
<proteinExistence type="predicted"/>
<dbReference type="VEuPathDB" id="VectorBase:AATE000965"/>
<reference evidence="1" key="1">
    <citation type="submission" date="2022-08" db="UniProtKB">
        <authorList>
            <consortium name="EnsemblMetazoa"/>
        </authorList>
    </citation>
    <scope>IDENTIFICATION</scope>
    <source>
        <strain evidence="1">EBRO</strain>
    </source>
</reference>
<evidence type="ECO:0000313" key="1">
    <source>
        <dbReference type="EnsemblMetazoa" id="AATE000965-PA.1"/>
    </source>
</evidence>
<dbReference type="EnsemblMetazoa" id="AATE000965-RA">
    <property type="protein sequence ID" value="AATE000965-PA.1"/>
    <property type="gene ID" value="AATE000965"/>
</dbReference>
<sequence>MLIWSMSGSAVELAPVAAPACVPLQLSIVETAGANRPLVISAVEAVLELDELPLFAGWVRVARLQQLVALIGLQGEQALAFLATGRLLAPPDLYLLDFLLHRQRWDREHAFFDETHANRMVFLSASSRLPGANGSASTVLLILSSRSAARPIFSRSADASERRNITSPSYRLSRMRRYIGMSGSMSPRSRCSRSYSRLMGGRSTRESCISIRFISRCRQCSHTRKLSVSPAGAPPSGSSGLVRALGLTGFGCTMFRASSKLRYSEQPSHMTEPHTRQWCWRRVMPKLFAQLGHSFTSRPSIHGTLLCSWRFLPSGSAGHPSSSLSSRMISLFVSDAYRSRRGLRTALKWSHSQPIACQLPGCSSGLFSDAAAVGQMPDESAPLACGALSLAWLSCGFFFPLLRMPCLAKLKISLSDLSRSCSSECSCSTCTVSRSGVRRSLLQIGHRKPSRISLSLSALCTKLPDPEAAGPSSPIASPNGFAIASTYSEASQRPHKFPSQPSPFCPAPGKEADGKQVVPPDFHTECKSRSEAERDKLRHDTEALLKHVAGLVSAIDPLRKTILPFVGEIGEQLLIHPDRTGTERANELRKRILVAAIETGRLQEAVALYVTSLAGEDWRSIVDRITHSPRRHQVHIEHLITFISMLPARKEQLEYFHRLRGQLVAHKDHESYLGGLFAYRARRVVFAKDGKTALNQTDERELWTTMVAASAGHFKRSLLAGKNVMDWYLLDKWHYDVFEMLLPHVFDVAKEDLRHLDTMKMIEVPCRVNRAHSKVWLFREIISLLQKHFTWSNQNFLYAPWIARNYNNCKYLFGNGTMSKKLMQDSMELFNKFEKGQTYETLLKTSKERSASAQHEQVRVLQLALPQVGEASHRNAVDDAMVGRPAHYHDVRRHDLTGLVEPGQDARLAKTTDRNLGRDYYRVMDFCSMCFTFGTTRPWGVCIATLMLWYAFRMTLSLASSNELFSIGNWSSALEAAFRKNGIYSSTSPFNTRPLRPVAATFARSTLFSMAMRRTAGVASTLPAITSAPPFSATGLASSSELLLLLLLLLPLSSPASSSTSKSSSGLPTSAIPSTSWCSFTILPSYRLVIVTDALSLCTSHRLSNCSTTSPTFTYHSFTVTSLMPSPMSDRWKDTVRSSMGVV</sequence>
<name>A0A182IKN9_ANOAO</name>
<accession>A0A182IKN9</accession>
<dbReference type="AlphaFoldDB" id="A0A182IKN9"/>
<protein>
    <submittedName>
        <fullName evidence="1">Uncharacterized protein</fullName>
    </submittedName>
</protein>